<keyword evidence="4" id="KW-1185">Reference proteome</keyword>
<proteinExistence type="predicted"/>
<dbReference type="EMBL" id="LWCA01002185">
    <property type="protein sequence ID" value="OAF64048.1"/>
    <property type="molecule type" value="Genomic_DNA"/>
</dbReference>
<accession>A0A177APY6</accession>
<evidence type="ECO:0000256" key="1">
    <source>
        <dbReference type="SAM" id="Coils"/>
    </source>
</evidence>
<reference evidence="3 4" key="1">
    <citation type="submission" date="2016-04" db="EMBL/GenBank/DDBJ databases">
        <title>The genome of Intoshia linei affirms orthonectids as highly simplified spiralians.</title>
        <authorList>
            <person name="Mikhailov K.V."/>
            <person name="Slusarev G.S."/>
            <person name="Nikitin M.A."/>
            <person name="Logacheva M.D."/>
            <person name="Penin A."/>
            <person name="Aleoshin V."/>
            <person name="Panchin Y.V."/>
        </authorList>
    </citation>
    <scope>NUCLEOTIDE SEQUENCE [LARGE SCALE GENOMIC DNA]</scope>
    <source>
        <strain evidence="3">Intl2013</strain>
        <tissue evidence="3">Whole animal</tissue>
    </source>
</reference>
<dbReference type="InterPro" id="IPR027267">
    <property type="entry name" value="AH/BAR_dom_sf"/>
</dbReference>
<protein>
    <recommendedName>
        <fullName evidence="2">AH domain-containing protein</fullName>
    </recommendedName>
</protein>
<comment type="caution">
    <text evidence="3">The sequence shown here is derived from an EMBL/GenBank/DDBJ whole genome shotgun (WGS) entry which is preliminary data.</text>
</comment>
<organism evidence="3 4">
    <name type="scientific">Intoshia linei</name>
    <dbReference type="NCBI Taxonomy" id="1819745"/>
    <lineage>
        <taxon>Eukaryota</taxon>
        <taxon>Metazoa</taxon>
        <taxon>Spiralia</taxon>
        <taxon>Lophotrochozoa</taxon>
        <taxon>Mesozoa</taxon>
        <taxon>Orthonectida</taxon>
        <taxon>Rhopaluridae</taxon>
        <taxon>Intoshia</taxon>
    </lineage>
</organism>
<dbReference type="OrthoDB" id="9994780at2759"/>
<dbReference type="InterPro" id="IPR010504">
    <property type="entry name" value="AH_dom"/>
</dbReference>
<gene>
    <name evidence="3" type="ORF">A3Q56_08247</name>
</gene>
<dbReference type="PROSITE" id="PS50870">
    <property type="entry name" value="AH"/>
    <property type="match status" value="1"/>
</dbReference>
<dbReference type="Gene3D" id="1.20.1270.60">
    <property type="entry name" value="Arfaptin homology (AH) domain/BAR domain"/>
    <property type="match status" value="1"/>
</dbReference>
<sequence length="99" mass="12343">MKNYNNNRLYYDAYRLKLLEFNEKSETEKSLYRVEIKELENNLIKYRENFEQSRDKLKVKIDMFEKYRLTVLEKGLKEFKDFHQQYYKITERKPSGSPR</sequence>
<keyword evidence="1" id="KW-0175">Coiled coil</keyword>
<evidence type="ECO:0000313" key="3">
    <source>
        <dbReference type="EMBL" id="OAF64048.1"/>
    </source>
</evidence>
<dbReference type="GO" id="GO:0005737">
    <property type="term" value="C:cytoplasm"/>
    <property type="evidence" value="ECO:0007669"/>
    <property type="project" value="UniProtKB-ARBA"/>
</dbReference>
<feature type="domain" description="AH" evidence="2">
    <location>
        <begin position="1"/>
        <end position="88"/>
    </location>
</feature>
<evidence type="ECO:0000313" key="4">
    <source>
        <dbReference type="Proteomes" id="UP000078046"/>
    </source>
</evidence>
<feature type="coiled-coil region" evidence="1">
    <location>
        <begin position="22"/>
        <end position="56"/>
    </location>
</feature>
<dbReference type="SUPFAM" id="SSF103657">
    <property type="entry name" value="BAR/IMD domain-like"/>
    <property type="match status" value="1"/>
</dbReference>
<dbReference type="GO" id="GO:0019904">
    <property type="term" value="F:protein domain specific binding"/>
    <property type="evidence" value="ECO:0007669"/>
    <property type="project" value="InterPro"/>
</dbReference>
<evidence type="ECO:0000259" key="2">
    <source>
        <dbReference type="PROSITE" id="PS50870"/>
    </source>
</evidence>
<dbReference type="Proteomes" id="UP000078046">
    <property type="component" value="Unassembled WGS sequence"/>
</dbReference>
<name>A0A177APY6_9BILA</name>
<feature type="non-terminal residue" evidence="3">
    <location>
        <position position="99"/>
    </location>
</feature>
<dbReference type="AlphaFoldDB" id="A0A177APY6"/>